<organism evidence="5 6">
    <name type="scientific">Botrytis porri</name>
    <dbReference type="NCBI Taxonomy" id="87229"/>
    <lineage>
        <taxon>Eukaryota</taxon>
        <taxon>Fungi</taxon>
        <taxon>Dikarya</taxon>
        <taxon>Ascomycota</taxon>
        <taxon>Pezizomycotina</taxon>
        <taxon>Leotiomycetes</taxon>
        <taxon>Helotiales</taxon>
        <taxon>Sclerotiniaceae</taxon>
        <taxon>Botrytis</taxon>
    </lineage>
</organism>
<feature type="compositionally biased region" description="Basic residues" evidence="3">
    <location>
        <begin position="474"/>
        <end position="486"/>
    </location>
</feature>
<feature type="compositionally biased region" description="Polar residues" evidence="3">
    <location>
        <begin position="492"/>
        <end position="512"/>
    </location>
</feature>
<dbReference type="PROSITE" id="PS50071">
    <property type="entry name" value="HOMEOBOX_2"/>
    <property type="match status" value="1"/>
</dbReference>
<dbReference type="SMART" id="SM00389">
    <property type="entry name" value="HOX"/>
    <property type="match status" value="1"/>
</dbReference>
<feature type="domain" description="Homeobox" evidence="4">
    <location>
        <begin position="79"/>
        <end position="126"/>
    </location>
</feature>
<dbReference type="GO" id="GO:0005634">
    <property type="term" value="C:nucleus"/>
    <property type="evidence" value="ECO:0007669"/>
    <property type="project" value="UniProtKB-SubCell"/>
</dbReference>
<keyword evidence="1 2" id="KW-0371">Homeobox</keyword>
<feature type="compositionally biased region" description="Polar residues" evidence="3">
    <location>
        <begin position="544"/>
        <end position="553"/>
    </location>
</feature>
<name>A0A4Z1KYG3_9HELO</name>
<evidence type="ECO:0000313" key="6">
    <source>
        <dbReference type="Proteomes" id="UP000297280"/>
    </source>
</evidence>
<reference evidence="5 6" key="1">
    <citation type="submission" date="2017-12" db="EMBL/GenBank/DDBJ databases">
        <title>Comparative genomics of Botrytis spp.</title>
        <authorList>
            <person name="Valero-Jimenez C.A."/>
            <person name="Tapia P."/>
            <person name="Veloso J."/>
            <person name="Silva-Moreno E."/>
            <person name="Staats M."/>
            <person name="Valdes J.H."/>
            <person name="Van Kan J.A.L."/>
        </authorList>
    </citation>
    <scope>NUCLEOTIDE SEQUENCE [LARGE SCALE GENOMIC DNA]</scope>
    <source>
        <strain evidence="5 6">MUCL3349</strain>
    </source>
</reference>
<dbReference type="EMBL" id="PQXO01000104">
    <property type="protein sequence ID" value="TGO89541.1"/>
    <property type="molecule type" value="Genomic_DNA"/>
</dbReference>
<evidence type="ECO:0000313" key="5">
    <source>
        <dbReference type="EMBL" id="TGO89541.1"/>
    </source>
</evidence>
<feature type="region of interest" description="Disordered" evidence="3">
    <location>
        <begin position="630"/>
        <end position="651"/>
    </location>
</feature>
<accession>A0A4Z1KYG3</accession>
<dbReference type="Pfam" id="PF00046">
    <property type="entry name" value="Homeodomain"/>
    <property type="match status" value="1"/>
</dbReference>
<comment type="caution">
    <text evidence="5">The sequence shown here is derived from an EMBL/GenBank/DDBJ whole genome shotgun (WGS) entry which is preliminary data.</text>
</comment>
<dbReference type="InterPro" id="IPR009057">
    <property type="entry name" value="Homeodomain-like_sf"/>
</dbReference>
<feature type="compositionally biased region" description="Polar residues" evidence="3">
    <location>
        <begin position="574"/>
        <end position="594"/>
    </location>
</feature>
<feature type="region of interest" description="Disordered" evidence="3">
    <location>
        <begin position="343"/>
        <end position="442"/>
    </location>
</feature>
<feature type="DNA-binding region" description="Homeobox" evidence="1">
    <location>
        <begin position="81"/>
        <end position="127"/>
    </location>
</feature>
<dbReference type="CDD" id="cd00086">
    <property type="entry name" value="homeodomain"/>
    <property type="match status" value="1"/>
</dbReference>
<evidence type="ECO:0000259" key="4">
    <source>
        <dbReference type="PROSITE" id="PS50071"/>
    </source>
</evidence>
<proteinExistence type="predicted"/>
<evidence type="ECO:0000256" key="1">
    <source>
        <dbReference type="PROSITE-ProRule" id="PRU00108"/>
    </source>
</evidence>
<protein>
    <recommendedName>
        <fullName evidence="4">Homeobox domain-containing protein</fullName>
    </recommendedName>
</protein>
<feature type="region of interest" description="Disordered" evidence="3">
    <location>
        <begin position="459"/>
        <end position="614"/>
    </location>
</feature>
<keyword evidence="1 2" id="KW-0539">Nucleus</keyword>
<dbReference type="GO" id="GO:0003677">
    <property type="term" value="F:DNA binding"/>
    <property type="evidence" value="ECO:0007669"/>
    <property type="project" value="UniProtKB-UniRule"/>
</dbReference>
<comment type="subcellular location">
    <subcellularLocation>
        <location evidence="1 2">Nucleus</location>
    </subcellularLocation>
</comment>
<evidence type="ECO:0000256" key="2">
    <source>
        <dbReference type="RuleBase" id="RU000682"/>
    </source>
</evidence>
<gene>
    <name evidence="5" type="ORF">BPOR_0104g00050</name>
</gene>
<sequence>MPKDDQHIVFLNNYFNSLVNPDVLTEPTKQTAIRCNAAHIPPTTPGVDGVDSQIVGRHISECRRRARNQPRAERNKAWQVDILEAAYRNSHYPSAGERMILMDDTNLSYRKVKNWFEQKAKMLKKAGGGPVGPNPGSNKYSTKMWKAYFADTVGYVQKLRNGEIDLVTGAAIGQAVNNLPNGTVSGSTNIANKNSDLGSLAPGANIGPAPFYRPEHQYGQGDLPELQSQSYNEMSQHGQYDYSNMQAPPQNQVPQQAQYGPQLMLIYAQSQDPVYSMPPTQSMNSGISSYAAGRSYEVSRVQPAPLQTDHPRAHTADTISQGAAPALFNGIKQGVPDQFNYSMPANSQSGIQYDPFADQDNGEPEYQEPSENAYENSYPPVPRYHAGNHMPANSQIPGTPMGQSFDGYLAQSNDPARKRKSTFDDDELNQGSSASHLRKRPCQMSDSRFFAPSARGSFGAAAGKMEDTREPAKRSKPVRPVPRIRRLPMPGQSPNRRISWSGTDVSMNSSFDHSGPKWTPPPPSRLNISHSNPYEGNKAEVGATSPNIRTPNIRTPDVRDPDFEAQLPDLPLFSSAQDSRNNGMEQNFGQSLAPSESPMPESAENMAQGVADTQQHATTITTNPAAAQYDAAPHAGAPSPGTHNTSGSLHGNWEADWEVQPQQDPAFLQVEAQELEPPAQTPLEDIADAQGTENFEYMLPAPDMNALEQIFLHNGEFDFSAFLGNDGLFEDWDPPNLDGDN</sequence>
<dbReference type="SUPFAM" id="SSF46689">
    <property type="entry name" value="Homeodomain-like"/>
    <property type="match status" value="1"/>
</dbReference>
<dbReference type="AlphaFoldDB" id="A0A4Z1KYG3"/>
<dbReference type="Proteomes" id="UP000297280">
    <property type="component" value="Unassembled WGS sequence"/>
</dbReference>
<dbReference type="InterPro" id="IPR001356">
    <property type="entry name" value="HD"/>
</dbReference>
<keyword evidence="1 2" id="KW-0238">DNA-binding</keyword>
<dbReference type="Gene3D" id="1.10.10.60">
    <property type="entry name" value="Homeodomain-like"/>
    <property type="match status" value="1"/>
</dbReference>
<feature type="compositionally biased region" description="Basic and acidic residues" evidence="3">
    <location>
        <begin position="464"/>
        <end position="473"/>
    </location>
</feature>
<evidence type="ECO:0000256" key="3">
    <source>
        <dbReference type="SAM" id="MobiDB-lite"/>
    </source>
</evidence>
<keyword evidence="6" id="KW-1185">Reference proteome</keyword>